<dbReference type="SUPFAM" id="SSF158472">
    <property type="entry name" value="HAMP domain-like"/>
    <property type="match status" value="1"/>
</dbReference>
<keyword evidence="4" id="KW-1185">Reference proteome</keyword>
<feature type="domain" description="HAMP" evidence="2">
    <location>
        <begin position="201"/>
        <end position="254"/>
    </location>
</feature>
<dbReference type="CDD" id="cd06225">
    <property type="entry name" value="HAMP"/>
    <property type="match status" value="1"/>
</dbReference>
<dbReference type="EMBL" id="JALHBS010000107">
    <property type="protein sequence ID" value="MCP3056833.1"/>
    <property type="molecule type" value="Genomic_DNA"/>
</dbReference>
<name>A0A9X2HAJ0_9HYPH</name>
<keyword evidence="1" id="KW-1133">Transmembrane helix</keyword>
<comment type="caution">
    <text evidence="3">The sequence shown here is derived from an EMBL/GenBank/DDBJ whole genome shotgun (WGS) entry which is preliminary data.</text>
</comment>
<feature type="transmembrane region" description="Helical" evidence="1">
    <location>
        <begin position="180"/>
        <end position="199"/>
    </location>
</feature>
<dbReference type="SMART" id="SM00304">
    <property type="entry name" value="HAMP"/>
    <property type="match status" value="1"/>
</dbReference>
<dbReference type="GO" id="GO:0016020">
    <property type="term" value="C:membrane"/>
    <property type="evidence" value="ECO:0007669"/>
    <property type="project" value="InterPro"/>
</dbReference>
<evidence type="ECO:0000259" key="2">
    <source>
        <dbReference type="PROSITE" id="PS50885"/>
    </source>
</evidence>
<dbReference type="Pfam" id="PF00672">
    <property type="entry name" value="HAMP"/>
    <property type="match status" value="1"/>
</dbReference>
<sequence>MSNSTSQPSGRAISIGLKAALATAVPVLLGIAALVAIQVQNLKSTIYQEAEGSTVTIVQLMADQMAGGVKWGKAEVVDKVYADLAAQPGNEMSDVLVLNKDGALVTQFADEVLTNAGDLSGYVTAVAGELANGKIITRQVGQHLLVAAPIAPGGERIGTLAMAWDLSRLEALARAEMWKGALFGIVIAGMVVGVVAFFLKRSVTGPIRTVTGVMTTLAEGDNSVDVPHIERGDEIGRMANAVLAFKQAALEKQRVEAEAVTRREEAEAERRQ</sequence>
<dbReference type="Gene3D" id="1.10.8.500">
    <property type="entry name" value="HAMP domain in histidine kinase"/>
    <property type="match status" value="1"/>
</dbReference>
<proteinExistence type="predicted"/>
<evidence type="ECO:0000256" key="1">
    <source>
        <dbReference type="SAM" id="Phobius"/>
    </source>
</evidence>
<organism evidence="3 4">
    <name type="scientific">Aurantimonas marianensis</name>
    <dbReference type="NCBI Taxonomy" id="2920428"/>
    <lineage>
        <taxon>Bacteria</taxon>
        <taxon>Pseudomonadati</taxon>
        <taxon>Pseudomonadota</taxon>
        <taxon>Alphaproteobacteria</taxon>
        <taxon>Hyphomicrobiales</taxon>
        <taxon>Aurantimonadaceae</taxon>
        <taxon>Aurantimonas</taxon>
    </lineage>
</organism>
<evidence type="ECO:0000313" key="4">
    <source>
        <dbReference type="Proteomes" id="UP001155220"/>
    </source>
</evidence>
<feature type="non-terminal residue" evidence="3">
    <location>
        <position position="272"/>
    </location>
</feature>
<keyword evidence="1" id="KW-0472">Membrane</keyword>
<protein>
    <submittedName>
        <fullName evidence="3">HAMP domain-containing protein</fullName>
    </submittedName>
</protein>
<dbReference type="GO" id="GO:0007165">
    <property type="term" value="P:signal transduction"/>
    <property type="evidence" value="ECO:0007669"/>
    <property type="project" value="InterPro"/>
</dbReference>
<reference evidence="3" key="1">
    <citation type="submission" date="2022-03" db="EMBL/GenBank/DDBJ databases">
        <title>Aurantimonas Liuensis sp. Nov., isolated from the hadal seawater of the Mariana Trench.</title>
        <authorList>
            <person name="Liu R."/>
        </authorList>
    </citation>
    <scope>NUCLEOTIDE SEQUENCE</scope>
    <source>
        <strain evidence="3">LRZ36</strain>
    </source>
</reference>
<gene>
    <name evidence="3" type="ORF">MJ956_17015</name>
</gene>
<dbReference type="Proteomes" id="UP001155220">
    <property type="component" value="Unassembled WGS sequence"/>
</dbReference>
<keyword evidence="1" id="KW-0812">Transmembrane</keyword>
<dbReference type="RefSeq" id="WP_253965634.1">
    <property type="nucleotide sequence ID" value="NZ_JALHBS010000107.1"/>
</dbReference>
<dbReference type="PROSITE" id="PS50885">
    <property type="entry name" value="HAMP"/>
    <property type="match status" value="1"/>
</dbReference>
<dbReference type="AlphaFoldDB" id="A0A9X2HAJ0"/>
<evidence type="ECO:0000313" key="3">
    <source>
        <dbReference type="EMBL" id="MCP3056833.1"/>
    </source>
</evidence>
<feature type="transmembrane region" description="Helical" evidence="1">
    <location>
        <begin position="12"/>
        <end position="37"/>
    </location>
</feature>
<accession>A0A9X2HAJ0</accession>
<dbReference type="InterPro" id="IPR003660">
    <property type="entry name" value="HAMP_dom"/>
</dbReference>